<dbReference type="NCBIfam" id="TIGR04032">
    <property type="entry name" value="toxin_SdpC"/>
    <property type="match status" value="1"/>
</dbReference>
<feature type="transmembrane region" description="Helical" evidence="1">
    <location>
        <begin position="167"/>
        <end position="187"/>
    </location>
</feature>
<dbReference type="AlphaFoldDB" id="A0A848L4M6"/>
<gene>
    <name evidence="2" type="ORF">HG543_01690</name>
</gene>
<comment type="caution">
    <text evidence="2">The sequence shown here is derived from an EMBL/GenBank/DDBJ whole genome shotgun (WGS) entry which is preliminary data.</text>
</comment>
<evidence type="ECO:0000313" key="3">
    <source>
        <dbReference type="Proteomes" id="UP000518300"/>
    </source>
</evidence>
<dbReference type="Proteomes" id="UP000518300">
    <property type="component" value="Unassembled WGS sequence"/>
</dbReference>
<sequence>MKMKSKWAGRSAVSLMLSGLMLVGGPGCGGGMGPDDSRQAARVAYDGETVFRGVLFGLGPVGSALPEIWEEPHAASVLRNPDRSAAAAALADKIVARIQQQDPSFFGRFGADIQSGDHLRVSSALKEAGDVTLAAAAAEQGTTVQALRDKKAAAIDVCVGEEVVVQAYVAAVVVAVAMAVVVVVALAPEDGGSEAMKVSGLERDVWVQLLVERLGPGDASAAPAR</sequence>
<proteinExistence type="predicted"/>
<protein>
    <submittedName>
        <fullName evidence="2">Sporulation delaying protein family toxin</fullName>
    </submittedName>
</protein>
<dbReference type="EMBL" id="JABBJJ010000004">
    <property type="protein sequence ID" value="NMO13576.1"/>
    <property type="molecule type" value="Genomic_DNA"/>
</dbReference>
<name>A0A848L4M6_9BACT</name>
<organism evidence="2 3">
    <name type="scientific">Pyxidicoccus fallax</name>
    <dbReference type="NCBI Taxonomy" id="394095"/>
    <lineage>
        <taxon>Bacteria</taxon>
        <taxon>Pseudomonadati</taxon>
        <taxon>Myxococcota</taxon>
        <taxon>Myxococcia</taxon>
        <taxon>Myxococcales</taxon>
        <taxon>Cystobacterineae</taxon>
        <taxon>Myxococcaceae</taxon>
        <taxon>Pyxidicoccus</taxon>
    </lineage>
</organism>
<dbReference type="Pfam" id="PF26137">
    <property type="entry name" value="Toxin_SdpC"/>
    <property type="match status" value="1"/>
</dbReference>
<dbReference type="InterPro" id="IPR023888">
    <property type="entry name" value="SdpC-like"/>
</dbReference>
<keyword evidence="1" id="KW-1133">Transmembrane helix</keyword>
<evidence type="ECO:0000313" key="2">
    <source>
        <dbReference type="EMBL" id="NMO13576.1"/>
    </source>
</evidence>
<evidence type="ECO:0000256" key="1">
    <source>
        <dbReference type="SAM" id="Phobius"/>
    </source>
</evidence>
<reference evidence="2 3" key="1">
    <citation type="submission" date="2020-04" db="EMBL/GenBank/DDBJ databases">
        <title>Draft genome of Pyxidicoccus fallax type strain.</title>
        <authorList>
            <person name="Whitworth D.E."/>
        </authorList>
    </citation>
    <scope>NUCLEOTIDE SEQUENCE [LARGE SCALE GENOMIC DNA]</scope>
    <source>
        <strain evidence="2 3">DSM 14698</strain>
    </source>
</reference>
<keyword evidence="1" id="KW-0472">Membrane</keyword>
<accession>A0A848L4M6</accession>
<keyword evidence="1" id="KW-0812">Transmembrane</keyword>
<keyword evidence="3" id="KW-1185">Reference proteome</keyword>